<dbReference type="EMBL" id="BPQH01000015">
    <property type="protein sequence ID" value="GJD51766.1"/>
    <property type="molecule type" value="Genomic_DNA"/>
</dbReference>
<proteinExistence type="predicted"/>
<reference evidence="1" key="1">
    <citation type="journal article" date="2021" name="Front. Microbiol.">
        <title>Comprehensive Comparative Genomics and Phenotyping of Methylobacterium Species.</title>
        <authorList>
            <person name="Alessa O."/>
            <person name="Ogura Y."/>
            <person name="Fujitani Y."/>
            <person name="Takami H."/>
            <person name="Hayashi T."/>
            <person name="Sahin N."/>
            <person name="Tani A."/>
        </authorList>
    </citation>
    <scope>NUCLEOTIDE SEQUENCE</scope>
    <source>
        <strain evidence="1">KCTC 52305</strain>
    </source>
</reference>
<protein>
    <submittedName>
        <fullName evidence="1">Uncharacterized protein</fullName>
    </submittedName>
</protein>
<comment type="caution">
    <text evidence="1">The sequence shown here is derived from an EMBL/GenBank/DDBJ whole genome shotgun (WGS) entry which is preliminary data.</text>
</comment>
<evidence type="ECO:0000313" key="2">
    <source>
        <dbReference type="Proteomes" id="UP001055167"/>
    </source>
</evidence>
<organism evidence="1 2">
    <name type="scientific">Methylobacterium crusticola</name>
    <dbReference type="NCBI Taxonomy" id="1697972"/>
    <lineage>
        <taxon>Bacteria</taxon>
        <taxon>Pseudomonadati</taxon>
        <taxon>Pseudomonadota</taxon>
        <taxon>Alphaproteobacteria</taxon>
        <taxon>Hyphomicrobiales</taxon>
        <taxon>Methylobacteriaceae</taxon>
        <taxon>Methylobacterium</taxon>
    </lineage>
</organism>
<dbReference type="Proteomes" id="UP001055167">
    <property type="component" value="Unassembled WGS sequence"/>
</dbReference>
<name>A0ABQ4R297_9HYPH</name>
<keyword evidence="2" id="KW-1185">Reference proteome</keyword>
<evidence type="ECO:0000313" key="1">
    <source>
        <dbReference type="EMBL" id="GJD51766.1"/>
    </source>
</evidence>
<dbReference type="RefSeq" id="WP_128565560.1">
    <property type="nucleotide sequence ID" value="NZ_BPQH01000015.1"/>
</dbReference>
<sequence length="88" mass="9528">MNASTRNTDHIAFGSPEALRECAAECLNMVHFYSGMAVDYASATDDVGIDYSTRRAVAAMRQAVAILKMLRESKGVSRAGFEPEEVPA</sequence>
<accession>A0ABQ4R297</accession>
<reference evidence="1" key="2">
    <citation type="submission" date="2021-08" db="EMBL/GenBank/DDBJ databases">
        <authorList>
            <person name="Tani A."/>
            <person name="Ola A."/>
            <person name="Ogura Y."/>
            <person name="Katsura K."/>
            <person name="Hayashi T."/>
        </authorList>
    </citation>
    <scope>NUCLEOTIDE SEQUENCE</scope>
    <source>
        <strain evidence="1">KCTC 52305</strain>
    </source>
</reference>
<gene>
    <name evidence="1" type="ORF">OPKNFCMD_4524</name>
</gene>